<feature type="compositionally biased region" description="Basic and acidic residues" evidence="1">
    <location>
        <begin position="165"/>
        <end position="175"/>
    </location>
</feature>
<feature type="region of interest" description="Disordered" evidence="1">
    <location>
        <begin position="1"/>
        <end position="184"/>
    </location>
</feature>
<sequence length="184" mass="19728">MKASLQAGDHVGQRRLRGQAGDDADDAGGREHAGAGCPGRGEGEQHRRDGQHGEHHDGEPAQEPHLGAHPPGLAVVLHVDVVAAQREVLEHERQGRHQPGDGADQRQAEHPGDHLDGAAAALRRQHALHRRQHHRHPQRTPGAVRQVAGHRAVAAEAAHQAAQHPGHEQRGEARAHGHRGQAGR</sequence>
<gene>
    <name evidence="2" type="ORF">GCM10025868_26470</name>
</gene>
<proteinExistence type="predicted"/>
<feature type="compositionally biased region" description="Basic residues" evidence="1">
    <location>
        <begin position="123"/>
        <end position="138"/>
    </location>
</feature>
<comment type="caution">
    <text evidence="2">The sequence shown here is derived from an EMBL/GenBank/DDBJ whole genome shotgun (WGS) entry which is preliminary data.</text>
</comment>
<feature type="compositionally biased region" description="Basic and acidic residues" evidence="1">
    <location>
        <begin position="87"/>
        <end position="116"/>
    </location>
</feature>
<feature type="compositionally biased region" description="Low complexity" evidence="1">
    <location>
        <begin position="146"/>
        <end position="164"/>
    </location>
</feature>
<evidence type="ECO:0000256" key="1">
    <source>
        <dbReference type="SAM" id="MobiDB-lite"/>
    </source>
</evidence>
<feature type="compositionally biased region" description="Low complexity" evidence="1">
    <location>
        <begin position="73"/>
        <end position="84"/>
    </location>
</feature>
<accession>A0ABQ6JI24</accession>
<dbReference type="EMBL" id="BSUZ01000001">
    <property type="protein sequence ID" value="GMA87397.1"/>
    <property type="molecule type" value="Genomic_DNA"/>
</dbReference>
<evidence type="ECO:0000313" key="2">
    <source>
        <dbReference type="EMBL" id="GMA87397.1"/>
    </source>
</evidence>
<name>A0ABQ6JI24_9ACTN</name>
<dbReference type="Proteomes" id="UP001157017">
    <property type="component" value="Unassembled WGS sequence"/>
</dbReference>
<protein>
    <submittedName>
        <fullName evidence="2">Uncharacterized protein</fullName>
    </submittedName>
</protein>
<keyword evidence="3" id="KW-1185">Reference proteome</keyword>
<feature type="compositionally biased region" description="Basic and acidic residues" evidence="1">
    <location>
        <begin position="41"/>
        <end position="59"/>
    </location>
</feature>
<evidence type="ECO:0000313" key="3">
    <source>
        <dbReference type="Proteomes" id="UP001157017"/>
    </source>
</evidence>
<organism evidence="2 3">
    <name type="scientific">Angustibacter aerolatus</name>
    <dbReference type="NCBI Taxonomy" id="1162965"/>
    <lineage>
        <taxon>Bacteria</taxon>
        <taxon>Bacillati</taxon>
        <taxon>Actinomycetota</taxon>
        <taxon>Actinomycetes</taxon>
        <taxon>Kineosporiales</taxon>
        <taxon>Kineosporiaceae</taxon>
    </lineage>
</organism>
<reference evidence="3" key="1">
    <citation type="journal article" date="2019" name="Int. J. Syst. Evol. Microbiol.">
        <title>The Global Catalogue of Microorganisms (GCM) 10K type strain sequencing project: providing services to taxonomists for standard genome sequencing and annotation.</title>
        <authorList>
            <consortium name="The Broad Institute Genomics Platform"/>
            <consortium name="The Broad Institute Genome Sequencing Center for Infectious Disease"/>
            <person name="Wu L."/>
            <person name="Ma J."/>
        </authorList>
    </citation>
    <scope>NUCLEOTIDE SEQUENCE [LARGE SCALE GENOMIC DNA]</scope>
    <source>
        <strain evidence="3">NBRC 108730</strain>
    </source>
</reference>